<dbReference type="Proteomes" id="UP000310200">
    <property type="component" value="Unassembled WGS sequence"/>
</dbReference>
<evidence type="ECO:0000256" key="2">
    <source>
        <dbReference type="ARBA" id="ARBA00010532"/>
    </source>
</evidence>
<protein>
    <submittedName>
        <fullName evidence="10">Protein croquemort</fullName>
    </submittedName>
</protein>
<keyword evidence="5 9" id="KW-1133">Transmembrane helix</keyword>
<dbReference type="PANTHER" id="PTHR11923">
    <property type="entry name" value="SCAVENGER RECEPTOR CLASS B TYPE-1 SR-B1"/>
    <property type="match status" value="1"/>
</dbReference>
<name>A0A4S2L1N2_9HYME</name>
<sequence>MRPWMSKSLSFGILGLFLVALGNSLCFLWPTIFDQILRKELALSPTSKSFQIWKDTSNISPIFMKIYLFNWTNPEELRLKKPQFTQVGPYYFKEVRQKDYIKFNHENNTVSYRQRRLWYFDEKQSNGSLSDIITNLDVVIASGVYTIRYWDLEWQKSLSFLLSSTSRRYYTSKTVGELLFTGYSDSLLTMSKVMPVNDAPPFDRFGWFYMRNGSYDMDGHLNVETGENDISQLGILRKWNYRDTLKFYKSPCNVIEGSAGEFWPPGRTKDEITLFSVDVCRPLIYEYEGTVSHFGIEGYRYIIDKKTLGNNTRRRYPHEQAKFFEPTTTTEDFFTAEHLSEMGFSTTTENVASDNGRSSEKSSDEYSDDDPDVINLGHCFCGGECTPLGLINVSMCRFGAPVFVSLPHFNKADPVLLDQVEGLQPNEKDHSFSITLEPMTGIPLDVSARFQINVLMQPSETVSVFNDVPKIYMPILWFELKVQVNEEMASNLSLLLAFPIVMLSIGIIMITIGLCLIGIVTFLYFKKKRHVPPADTVSEKAVDESPDKKTEMVYMDKTSTNEDPNVRGDRRLYAKLY</sequence>
<evidence type="ECO:0000256" key="6">
    <source>
        <dbReference type="ARBA" id="ARBA00023136"/>
    </source>
</evidence>
<comment type="caution">
    <text evidence="10">The sequence shown here is derived from an EMBL/GenBank/DDBJ whole genome shotgun (WGS) entry which is preliminary data.</text>
</comment>
<evidence type="ECO:0000256" key="7">
    <source>
        <dbReference type="ARBA" id="ARBA00023180"/>
    </source>
</evidence>
<dbReference type="GO" id="GO:0005044">
    <property type="term" value="F:scavenger receptor activity"/>
    <property type="evidence" value="ECO:0007669"/>
    <property type="project" value="TreeGrafter"/>
</dbReference>
<feature type="region of interest" description="Disordered" evidence="8">
    <location>
        <begin position="345"/>
        <end position="368"/>
    </location>
</feature>
<evidence type="ECO:0000313" key="10">
    <source>
        <dbReference type="EMBL" id="TGZ56585.1"/>
    </source>
</evidence>
<dbReference type="InterPro" id="IPR002159">
    <property type="entry name" value="CD36_fam"/>
</dbReference>
<organism evidence="10 11">
    <name type="scientific">Temnothorax longispinosus</name>
    <dbReference type="NCBI Taxonomy" id="300112"/>
    <lineage>
        <taxon>Eukaryota</taxon>
        <taxon>Metazoa</taxon>
        <taxon>Ecdysozoa</taxon>
        <taxon>Arthropoda</taxon>
        <taxon>Hexapoda</taxon>
        <taxon>Insecta</taxon>
        <taxon>Pterygota</taxon>
        <taxon>Neoptera</taxon>
        <taxon>Endopterygota</taxon>
        <taxon>Hymenoptera</taxon>
        <taxon>Apocrita</taxon>
        <taxon>Aculeata</taxon>
        <taxon>Formicoidea</taxon>
        <taxon>Formicidae</taxon>
        <taxon>Myrmicinae</taxon>
        <taxon>Temnothorax</taxon>
    </lineage>
</organism>
<dbReference type="Pfam" id="PF01130">
    <property type="entry name" value="CD36"/>
    <property type="match status" value="1"/>
</dbReference>
<keyword evidence="11" id="KW-1185">Reference proteome</keyword>
<dbReference type="PRINTS" id="PR01609">
    <property type="entry name" value="CD36FAMILY"/>
</dbReference>
<gene>
    <name evidence="10" type="ORF">DBV15_06340</name>
</gene>
<dbReference type="STRING" id="300112.A0A4S2L1N2"/>
<keyword evidence="7" id="KW-0325">Glycoprotein</keyword>
<evidence type="ECO:0000256" key="3">
    <source>
        <dbReference type="ARBA" id="ARBA00022475"/>
    </source>
</evidence>
<evidence type="ECO:0000256" key="4">
    <source>
        <dbReference type="ARBA" id="ARBA00022692"/>
    </source>
</evidence>
<accession>A0A4S2L1N2</accession>
<feature type="transmembrane region" description="Helical" evidence="9">
    <location>
        <begin position="492"/>
        <end position="525"/>
    </location>
</feature>
<keyword evidence="3" id="KW-1003">Cell membrane</keyword>
<evidence type="ECO:0000256" key="5">
    <source>
        <dbReference type="ARBA" id="ARBA00022989"/>
    </source>
</evidence>
<comment type="subcellular location">
    <subcellularLocation>
        <location evidence="1">Cell membrane</location>
    </subcellularLocation>
</comment>
<keyword evidence="6 9" id="KW-0472">Membrane</keyword>
<evidence type="ECO:0000313" key="11">
    <source>
        <dbReference type="Proteomes" id="UP000310200"/>
    </source>
</evidence>
<dbReference type="GO" id="GO:0005737">
    <property type="term" value="C:cytoplasm"/>
    <property type="evidence" value="ECO:0007669"/>
    <property type="project" value="TreeGrafter"/>
</dbReference>
<dbReference type="EMBL" id="QBLH01000326">
    <property type="protein sequence ID" value="TGZ56585.1"/>
    <property type="molecule type" value="Genomic_DNA"/>
</dbReference>
<evidence type="ECO:0000256" key="9">
    <source>
        <dbReference type="SAM" id="Phobius"/>
    </source>
</evidence>
<proteinExistence type="inferred from homology"/>
<dbReference type="AlphaFoldDB" id="A0A4S2L1N2"/>
<evidence type="ECO:0000256" key="8">
    <source>
        <dbReference type="SAM" id="MobiDB-lite"/>
    </source>
</evidence>
<feature type="compositionally biased region" description="Polar residues" evidence="8">
    <location>
        <begin position="345"/>
        <end position="356"/>
    </location>
</feature>
<dbReference type="GO" id="GO:0005886">
    <property type="term" value="C:plasma membrane"/>
    <property type="evidence" value="ECO:0007669"/>
    <property type="project" value="UniProtKB-SubCell"/>
</dbReference>
<dbReference type="PANTHER" id="PTHR11923:SF93">
    <property type="entry name" value="GH07959P-RELATED"/>
    <property type="match status" value="1"/>
</dbReference>
<evidence type="ECO:0000256" key="1">
    <source>
        <dbReference type="ARBA" id="ARBA00004236"/>
    </source>
</evidence>
<comment type="similarity">
    <text evidence="2">Belongs to the CD36 family.</text>
</comment>
<reference evidence="10 11" key="1">
    <citation type="journal article" date="2019" name="Philos. Trans. R. Soc. Lond., B, Biol. Sci.">
        <title>Ant behaviour and brain gene expression of defending hosts depend on the ecological success of the intruding social parasite.</title>
        <authorList>
            <person name="Kaur R."/>
            <person name="Stoldt M."/>
            <person name="Jongepier E."/>
            <person name="Feldmeyer B."/>
            <person name="Menzel F."/>
            <person name="Bornberg-Bauer E."/>
            <person name="Foitzik S."/>
        </authorList>
    </citation>
    <scope>NUCLEOTIDE SEQUENCE [LARGE SCALE GENOMIC DNA]</scope>
    <source>
        <tissue evidence="10">Whole body</tissue>
    </source>
</reference>
<keyword evidence="4 9" id="KW-0812">Transmembrane</keyword>